<dbReference type="GO" id="GO:0050830">
    <property type="term" value="P:defense response to Gram-positive bacterium"/>
    <property type="evidence" value="ECO:0007669"/>
    <property type="project" value="TreeGrafter"/>
</dbReference>
<dbReference type="PANTHER" id="PTHR15079:SF3">
    <property type="entry name" value="MYELOID DIFFERENTIATION PRIMARY RESPONSE PROTEIN MYD88"/>
    <property type="match status" value="1"/>
</dbReference>
<dbReference type="OrthoDB" id="10037120at2759"/>
<dbReference type="Proteomes" id="UP001151699">
    <property type="component" value="Chromosome B"/>
</dbReference>
<evidence type="ECO:0000313" key="3">
    <source>
        <dbReference type="EMBL" id="KAJ6641411.1"/>
    </source>
</evidence>
<comment type="caution">
    <text evidence="3">The sequence shown here is derived from an EMBL/GenBank/DDBJ whole genome shotgun (WGS) entry which is preliminary data.</text>
</comment>
<dbReference type="GO" id="GO:0043123">
    <property type="term" value="P:positive regulation of canonical NF-kappaB signal transduction"/>
    <property type="evidence" value="ECO:0007669"/>
    <property type="project" value="InterPro"/>
</dbReference>
<dbReference type="GO" id="GO:0005886">
    <property type="term" value="C:plasma membrane"/>
    <property type="evidence" value="ECO:0007669"/>
    <property type="project" value="TreeGrafter"/>
</dbReference>
<evidence type="ECO:0000313" key="4">
    <source>
        <dbReference type="Proteomes" id="UP001151699"/>
    </source>
</evidence>
<dbReference type="GO" id="GO:0008063">
    <property type="term" value="P:Toll signaling pathway"/>
    <property type="evidence" value="ECO:0007669"/>
    <property type="project" value="TreeGrafter"/>
</dbReference>
<keyword evidence="4" id="KW-1185">Reference proteome</keyword>
<dbReference type="SMART" id="SM00255">
    <property type="entry name" value="TIR"/>
    <property type="match status" value="2"/>
</dbReference>
<dbReference type="PANTHER" id="PTHR15079">
    <property type="entry name" value="MYD88"/>
    <property type="match status" value="1"/>
</dbReference>
<dbReference type="InterPro" id="IPR017281">
    <property type="entry name" value="Myelin_different_resp_MyD88"/>
</dbReference>
<proteinExistence type="predicted"/>
<evidence type="ECO:0000256" key="1">
    <source>
        <dbReference type="SAM" id="MobiDB-lite"/>
    </source>
</evidence>
<dbReference type="EMBL" id="WJQU01000002">
    <property type="protein sequence ID" value="KAJ6641411.1"/>
    <property type="molecule type" value="Genomic_DNA"/>
</dbReference>
<dbReference type="Pfam" id="PF13676">
    <property type="entry name" value="TIR_2"/>
    <property type="match status" value="1"/>
</dbReference>
<dbReference type="Gene3D" id="3.40.50.10140">
    <property type="entry name" value="Toll/interleukin-1 receptor homology (TIR) domain"/>
    <property type="match status" value="2"/>
</dbReference>
<feature type="domain" description="TIR" evidence="2">
    <location>
        <begin position="592"/>
        <end position="723"/>
    </location>
</feature>
<dbReference type="InterPro" id="IPR011029">
    <property type="entry name" value="DEATH-like_dom_sf"/>
</dbReference>
<dbReference type="GO" id="GO:0002755">
    <property type="term" value="P:MyD88-dependent toll-like receptor signaling pathway"/>
    <property type="evidence" value="ECO:0007669"/>
    <property type="project" value="InterPro"/>
</dbReference>
<dbReference type="Gene3D" id="1.10.533.10">
    <property type="entry name" value="Death Domain, Fas"/>
    <property type="match status" value="2"/>
</dbReference>
<sequence length="727" mass="83810">MVDTTVDLQQIPLSALKSKSRNSLSIYLDAIKILPSTDGLSRDWRGIYQLSGLPNHYESFLSSKLSPTLELIKILEKEPHDVTFSDFRKMLGDIDRWDVVDDTYELFVDDAVEYLKKKDKYERSQQQIVDPMSREIIPSQDCLTLDDVLLSAKKLPPQRYDAFILFADNDIDFATEMIEKVEGFGFKLCVKERDFLAGLTFEHDAIRHLLTERCDRLVVILSPDFICSPLNEYISNLAQSLGIAQRKRKIIPCLYKSCELPEIFKHIHLLNYERSKMFYNFWDKLKVSLQTTPEERIANECPRITVTDTDQKTVAPVISVPKDVKEVPSRQRKRNAFKNQQSIDLESLPTPPSSPPISTDPNRKFWPPSPKLRSTRSMINLTDLDSAETNNNGSEQRSKKPKWYNKLSHTLKITPQNLKLSGSDSNLNKEKTKNVRMVDTTTVEIPLSALKPQSRIALSIYLDVTSILPSNNGLWRDWRGLHQLSGLPKFYKSYLSKQESPTIELIKILESESSSVTFAQFRKMLGDIDRWDVVDETFQLFVDDAVEYLKEKENYERSQQQIVNTKSQEEVPSQTCLTLADVALSEKNLPPERYDALVLFADSVSEFAMEIIEKVEGFGFKLCVKERDFLGGLNFEHDAIRRLLTERCERLVVILSPDFMCNPLNEYVSILAQSIGIEQRKPKIIPCVYKSFELPQIFRHINPINYEKSKMFHNFWDKLKISLQATS</sequence>
<dbReference type="GO" id="GO:0035325">
    <property type="term" value="F:Toll-like receptor binding"/>
    <property type="evidence" value="ECO:0007669"/>
    <property type="project" value="TreeGrafter"/>
</dbReference>
<dbReference type="GO" id="GO:0070976">
    <property type="term" value="F:TIR domain binding"/>
    <property type="evidence" value="ECO:0007669"/>
    <property type="project" value="InterPro"/>
</dbReference>
<organism evidence="3 4">
    <name type="scientific">Pseudolycoriella hygida</name>
    <dbReference type="NCBI Taxonomy" id="35572"/>
    <lineage>
        <taxon>Eukaryota</taxon>
        <taxon>Metazoa</taxon>
        <taxon>Ecdysozoa</taxon>
        <taxon>Arthropoda</taxon>
        <taxon>Hexapoda</taxon>
        <taxon>Insecta</taxon>
        <taxon>Pterygota</taxon>
        <taxon>Neoptera</taxon>
        <taxon>Endopterygota</taxon>
        <taxon>Diptera</taxon>
        <taxon>Nematocera</taxon>
        <taxon>Sciaroidea</taxon>
        <taxon>Sciaridae</taxon>
        <taxon>Pseudolycoriella</taxon>
    </lineage>
</organism>
<dbReference type="AlphaFoldDB" id="A0A9Q0N1G1"/>
<gene>
    <name evidence="3" type="primary">myd88</name>
    <name evidence="3" type="ORF">Bhyg_06350</name>
</gene>
<name>A0A9Q0N1G1_9DIPT</name>
<feature type="domain" description="TIR" evidence="2">
    <location>
        <begin position="158"/>
        <end position="289"/>
    </location>
</feature>
<dbReference type="SUPFAM" id="SSF47986">
    <property type="entry name" value="DEATH domain"/>
    <property type="match status" value="2"/>
</dbReference>
<dbReference type="SUPFAM" id="SSF52200">
    <property type="entry name" value="Toll/Interleukin receptor TIR domain"/>
    <property type="match status" value="2"/>
</dbReference>
<dbReference type="GO" id="GO:0045087">
    <property type="term" value="P:innate immune response"/>
    <property type="evidence" value="ECO:0007669"/>
    <property type="project" value="TreeGrafter"/>
</dbReference>
<reference evidence="3" key="1">
    <citation type="submission" date="2022-07" db="EMBL/GenBank/DDBJ databases">
        <authorList>
            <person name="Trinca V."/>
            <person name="Uliana J.V.C."/>
            <person name="Torres T.T."/>
            <person name="Ward R.J."/>
            <person name="Monesi N."/>
        </authorList>
    </citation>
    <scope>NUCLEOTIDE SEQUENCE</scope>
    <source>
        <strain evidence="3">HSMRA1968</strain>
        <tissue evidence="3">Whole embryos</tissue>
    </source>
</reference>
<dbReference type="InterPro" id="IPR035897">
    <property type="entry name" value="Toll_tir_struct_dom_sf"/>
</dbReference>
<dbReference type="InterPro" id="IPR000157">
    <property type="entry name" value="TIR_dom"/>
</dbReference>
<accession>A0A9Q0N1G1</accession>
<feature type="region of interest" description="Disordered" evidence="1">
    <location>
        <begin position="322"/>
        <end position="401"/>
    </location>
</feature>
<protein>
    <submittedName>
        <fullName evidence="3">Myeloid differentiation primary response protein MyD88</fullName>
    </submittedName>
</protein>
<dbReference type="PROSITE" id="PS50104">
    <property type="entry name" value="TIR"/>
    <property type="match status" value="2"/>
</dbReference>
<evidence type="ECO:0000259" key="2">
    <source>
        <dbReference type="PROSITE" id="PS50104"/>
    </source>
</evidence>
<dbReference type="GO" id="GO:0034142">
    <property type="term" value="P:toll-like receptor 4 signaling pathway"/>
    <property type="evidence" value="ECO:0007669"/>
    <property type="project" value="TreeGrafter"/>
</dbReference>
<dbReference type="Pfam" id="PF01582">
    <property type="entry name" value="TIR"/>
    <property type="match status" value="1"/>
</dbReference>